<sequence>MSASKPGTPNFSPDPDDAPELDDAWFESADQHDGGSLVKRGRPALPHPKKHLNIRLDADVVDRFKASGPGWQSRMNDVLRKAVGL</sequence>
<evidence type="ECO:0000256" key="1">
    <source>
        <dbReference type="SAM" id="MobiDB-lite"/>
    </source>
</evidence>
<protein>
    <submittedName>
        <fullName evidence="2">BrnA antitoxin family protein</fullName>
    </submittedName>
</protein>
<feature type="compositionally biased region" description="Polar residues" evidence="1">
    <location>
        <begin position="1"/>
        <end position="11"/>
    </location>
</feature>
<dbReference type="EMBL" id="CP042304">
    <property type="protein sequence ID" value="QDZ11317.1"/>
    <property type="molecule type" value="Genomic_DNA"/>
</dbReference>
<evidence type="ECO:0000313" key="3">
    <source>
        <dbReference type="Proteomes" id="UP000315364"/>
    </source>
</evidence>
<dbReference type="InterPro" id="IPR025528">
    <property type="entry name" value="BrnA_antitoxin"/>
</dbReference>
<feature type="compositionally biased region" description="Acidic residues" evidence="1">
    <location>
        <begin position="14"/>
        <end position="25"/>
    </location>
</feature>
<dbReference type="Proteomes" id="UP000315364">
    <property type="component" value="Chromosome"/>
</dbReference>
<dbReference type="Pfam" id="PF14384">
    <property type="entry name" value="BrnA_antitoxin"/>
    <property type="match status" value="1"/>
</dbReference>
<dbReference type="KEGG" id="dea:FPZ08_11445"/>
<feature type="compositionally biased region" description="Basic residues" evidence="1">
    <location>
        <begin position="39"/>
        <end position="50"/>
    </location>
</feature>
<reference evidence="2 3" key="1">
    <citation type="submission" date="2019-07" db="EMBL/GenBank/DDBJ databases">
        <title>Full genome sequence of Devosia sp. Gsoil 520.</title>
        <authorList>
            <person name="Im W.-T."/>
        </authorList>
    </citation>
    <scope>NUCLEOTIDE SEQUENCE [LARGE SCALE GENOMIC DNA]</scope>
    <source>
        <strain evidence="2 3">Gsoil 520</strain>
    </source>
</reference>
<feature type="region of interest" description="Disordered" evidence="1">
    <location>
        <begin position="1"/>
        <end position="50"/>
    </location>
</feature>
<name>A0A5B8LSL2_9HYPH</name>
<dbReference type="RefSeq" id="WP_146290139.1">
    <property type="nucleotide sequence ID" value="NZ_CP042304.1"/>
</dbReference>
<proteinExistence type="predicted"/>
<accession>A0A5B8LSL2</accession>
<evidence type="ECO:0000313" key="2">
    <source>
        <dbReference type="EMBL" id="QDZ11317.1"/>
    </source>
</evidence>
<organism evidence="2 3">
    <name type="scientific">Devosia ginsengisoli</name>
    <dbReference type="NCBI Taxonomy" id="400770"/>
    <lineage>
        <taxon>Bacteria</taxon>
        <taxon>Pseudomonadati</taxon>
        <taxon>Pseudomonadota</taxon>
        <taxon>Alphaproteobacteria</taxon>
        <taxon>Hyphomicrobiales</taxon>
        <taxon>Devosiaceae</taxon>
        <taxon>Devosia</taxon>
    </lineage>
</organism>
<gene>
    <name evidence="2" type="ORF">FPZ08_11445</name>
</gene>
<dbReference type="OrthoDB" id="361944at2"/>
<dbReference type="AlphaFoldDB" id="A0A5B8LSL2"/>
<keyword evidence="3" id="KW-1185">Reference proteome</keyword>